<evidence type="ECO:0000313" key="4">
    <source>
        <dbReference type="EMBL" id="CAF4843356.1"/>
    </source>
</evidence>
<protein>
    <recommendedName>
        <fullName evidence="3">DUF4246 domain-containing protein</fullName>
    </recommendedName>
</protein>
<dbReference type="SUPFAM" id="SSF49899">
    <property type="entry name" value="Concanavalin A-like lectins/glucanases"/>
    <property type="match status" value="2"/>
</dbReference>
<feature type="domain" description="DUF4246" evidence="3">
    <location>
        <begin position="751"/>
        <end position="893"/>
    </location>
</feature>
<feature type="region of interest" description="Disordered" evidence="1">
    <location>
        <begin position="1"/>
        <end position="35"/>
    </location>
</feature>
<feature type="domain" description="DUF4246" evidence="3">
    <location>
        <begin position="899"/>
        <end position="1023"/>
    </location>
</feature>
<name>A0A821RT18_9BILA</name>
<keyword evidence="2" id="KW-1133">Transmembrane helix</keyword>
<dbReference type="PANTHER" id="PTHR33119">
    <property type="entry name" value="IFI3P"/>
    <property type="match status" value="1"/>
</dbReference>
<evidence type="ECO:0000313" key="5">
    <source>
        <dbReference type="Proteomes" id="UP000663838"/>
    </source>
</evidence>
<feature type="compositionally biased region" description="Low complexity" evidence="1">
    <location>
        <begin position="18"/>
        <end position="33"/>
    </location>
</feature>
<dbReference type="Pfam" id="PF13385">
    <property type="entry name" value="Laminin_G_3"/>
    <property type="match status" value="2"/>
</dbReference>
<keyword evidence="2" id="KW-0812">Transmembrane</keyword>
<reference evidence="4" key="1">
    <citation type="submission" date="2021-02" db="EMBL/GenBank/DDBJ databases">
        <authorList>
            <person name="Nowell W R."/>
        </authorList>
    </citation>
    <scope>NUCLEOTIDE SEQUENCE</scope>
</reference>
<evidence type="ECO:0000256" key="1">
    <source>
        <dbReference type="SAM" id="MobiDB-lite"/>
    </source>
</evidence>
<gene>
    <name evidence="4" type="ORF">TOA249_LOCUS26268</name>
</gene>
<organism evidence="4 5">
    <name type="scientific">Rotaria socialis</name>
    <dbReference type="NCBI Taxonomy" id="392032"/>
    <lineage>
        <taxon>Eukaryota</taxon>
        <taxon>Metazoa</taxon>
        <taxon>Spiralia</taxon>
        <taxon>Gnathifera</taxon>
        <taxon>Rotifera</taxon>
        <taxon>Eurotatoria</taxon>
        <taxon>Bdelloidea</taxon>
        <taxon>Philodinida</taxon>
        <taxon>Philodinidae</taxon>
        <taxon>Rotaria</taxon>
    </lineage>
</organism>
<dbReference type="PANTHER" id="PTHR33119:SF1">
    <property type="entry name" value="FE2OG DIOXYGENASE DOMAIN-CONTAINING PROTEIN"/>
    <property type="match status" value="1"/>
</dbReference>
<dbReference type="InterPro" id="IPR025340">
    <property type="entry name" value="DUF4246"/>
</dbReference>
<keyword evidence="2" id="KW-0472">Membrane</keyword>
<dbReference type="Proteomes" id="UP000663838">
    <property type="component" value="Unassembled WGS sequence"/>
</dbReference>
<proteinExistence type="predicted"/>
<feature type="transmembrane region" description="Helical" evidence="2">
    <location>
        <begin position="84"/>
        <end position="117"/>
    </location>
</feature>
<evidence type="ECO:0000259" key="3">
    <source>
        <dbReference type="Pfam" id="PF14033"/>
    </source>
</evidence>
<dbReference type="Pfam" id="PF14033">
    <property type="entry name" value="DUF4246"/>
    <property type="match status" value="2"/>
</dbReference>
<dbReference type="EMBL" id="CAJOBS010003032">
    <property type="protein sequence ID" value="CAF4843356.1"/>
    <property type="molecule type" value="Genomic_DNA"/>
</dbReference>
<comment type="caution">
    <text evidence="4">The sequence shown here is derived from an EMBL/GenBank/DDBJ whole genome shotgun (WGS) entry which is preliminary data.</text>
</comment>
<dbReference type="InterPro" id="IPR049192">
    <property type="entry name" value="DUF4246_C"/>
</dbReference>
<sequence>MPSPTKQITNESSISTRPNFNNNNNKLSPLPNNQTMPINEVQNNNKIIPKGTSTELNFSQNMNRINENKTNKEVLQRPRHFNCIFCRCSLIHIVIAIIATVIVLSAFAAVIVALYGIGRTTATNANTTSSTSTSTTVTTSTTSTTSTTTSTTTTPLVCGSSCLNQSWIYSAGVVASWAFENSFEDSTNVYNATPASQTPSFVLGYVGQAASFNATAKQALHTAYIPFKNVSFTVDVWMKQNGFPNPSDYSIVGLCSSVITDSCLHMNIRSTKFYMGFYFDDIQSVTSMPLNYWMHVAFVFDVSNLQQSIYVNGVLDRQRTASSALKNAISNFTIGTNAYVRTPNNYFQGYIDQLSINRRVKSSCELLDIATLAGYFKFDVNSCLIDSGPNGVITKASNYLIISGHKNQAISFSGASMSYFQASGLTGLGMSNRSFSITFRIQPQILSGTLVHLSTSSLGTGSQCFSLLGFTSNGTIVAQILTNNNTIIAVTGPILPLSSAWTEIVQTWSSTNGLKLYVNNTLVRSVAASTFRGSETTPNYLTLGNCLNGCDACVNGSIDAPGPFTGAIDDWRIYNRELNSSDFFFFVSGEMASGDNDTHRLIRFQAFHPITYLNRWFTIHITNREILNELTLRAPHCRTYPILKYPCRVYLVEYEINQRIRIWFDDQEVQVKKCSDYMDENYSSDVMQPCWVCQWIDINENWFIGPVEDIDENTIEKPDFYRLAGDRYVKFGDGGEAFLVYPVWVHERLPVSESRRQRLLNFFYKLNEEQKDFHPHPSPVQDIIDPDLLPCRPAPSFDRNEWIARRLKQLQKSDYKIRHFKRDLDEGEYNDFSEHEKLRNTYQWLPSNFVIDKDGKVDIKTPIHHLPILSEYRQTYGDIAHIFHSMLPLFEQLKLIKMNTGQEQRLQVIVKAQSYNLKAGMKYAGRWHTEGQTENIVAVGVYYLHVDDQLEGGGLKFRPKYAPQDWYEGIVTHHQVSSVKTGACVVFSNSIPHRFQQIRNLTPDDGRRRTFLNFFIVDPEQQIPLRSDSVLCTPKDTIIETLREWNNGRLPDIVLDKILKYLKISSAWDNQMEAKEFRTRVRRAMLDEKSGWGWICWGNCGTTEFVPSLSTWSPRERSEARDTLQHTESD</sequence>
<dbReference type="Gene3D" id="2.60.120.200">
    <property type="match status" value="2"/>
</dbReference>
<feature type="region of interest" description="Disordered" evidence="1">
    <location>
        <begin position="125"/>
        <end position="152"/>
    </location>
</feature>
<dbReference type="AlphaFoldDB" id="A0A821RT18"/>
<feature type="compositionally biased region" description="Polar residues" evidence="1">
    <location>
        <begin position="1"/>
        <end position="17"/>
    </location>
</feature>
<evidence type="ECO:0000256" key="2">
    <source>
        <dbReference type="SAM" id="Phobius"/>
    </source>
</evidence>
<dbReference type="InterPro" id="IPR013320">
    <property type="entry name" value="ConA-like_dom_sf"/>
</dbReference>
<accession>A0A821RT18</accession>